<dbReference type="SMART" id="SM00267">
    <property type="entry name" value="GGDEF"/>
    <property type="match status" value="1"/>
</dbReference>
<feature type="signal peptide" evidence="5">
    <location>
        <begin position="1"/>
        <end position="23"/>
    </location>
</feature>
<dbReference type="OrthoDB" id="6324864at2"/>
<dbReference type="FunFam" id="3.30.70.270:FF:000001">
    <property type="entry name" value="Diguanylate cyclase domain protein"/>
    <property type="match status" value="1"/>
</dbReference>
<dbReference type="InterPro" id="IPR050469">
    <property type="entry name" value="Diguanylate_Cyclase"/>
</dbReference>
<dbReference type="GO" id="GO:0052621">
    <property type="term" value="F:diguanylate cyclase activity"/>
    <property type="evidence" value="ECO:0007669"/>
    <property type="project" value="UniProtKB-EC"/>
</dbReference>
<keyword evidence="4" id="KW-0812">Transmembrane</keyword>
<accession>A0A1E8FH43</accession>
<name>A0A1E8FH43_9ALTE</name>
<dbReference type="EC" id="2.7.7.65" evidence="2"/>
<organism evidence="7 8">
    <name type="scientific">Alteromonas lipolytica</name>
    <dbReference type="NCBI Taxonomy" id="1856405"/>
    <lineage>
        <taxon>Bacteria</taxon>
        <taxon>Pseudomonadati</taxon>
        <taxon>Pseudomonadota</taxon>
        <taxon>Gammaproteobacteria</taxon>
        <taxon>Alteromonadales</taxon>
        <taxon>Alteromonadaceae</taxon>
        <taxon>Alteromonas/Salinimonas group</taxon>
        <taxon>Alteromonas</taxon>
    </lineage>
</organism>
<evidence type="ECO:0000256" key="5">
    <source>
        <dbReference type="SAM" id="SignalP"/>
    </source>
</evidence>
<dbReference type="GO" id="GO:0043709">
    <property type="term" value="P:cell adhesion involved in single-species biofilm formation"/>
    <property type="evidence" value="ECO:0007669"/>
    <property type="project" value="TreeGrafter"/>
</dbReference>
<keyword evidence="5" id="KW-0732">Signal</keyword>
<comment type="catalytic activity">
    <reaction evidence="3">
        <text>2 GTP = 3',3'-c-di-GMP + 2 diphosphate</text>
        <dbReference type="Rhea" id="RHEA:24898"/>
        <dbReference type="ChEBI" id="CHEBI:33019"/>
        <dbReference type="ChEBI" id="CHEBI:37565"/>
        <dbReference type="ChEBI" id="CHEBI:58805"/>
        <dbReference type="EC" id="2.7.7.65"/>
    </reaction>
</comment>
<evidence type="ECO:0000256" key="4">
    <source>
        <dbReference type="SAM" id="Phobius"/>
    </source>
</evidence>
<dbReference type="GO" id="GO:0005886">
    <property type="term" value="C:plasma membrane"/>
    <property type="evidence" value="ECO:0007669"/>
    <property type="project" value="TreeGrafter"/>
</dbReference>
<dbReference type="AlphaFoldDB" id="A0A1E8FH43"/>
<dbReference type="EMBL" id="MJIC01000010">
    <property type="protein sequence ID" value="OFI35239.1"/>
    <property type="molecule type" value="Genomic_DNA"/>
</dbReference>
<dbReference type="PANTHER" id="PTHR45138:SF9">
    <property type="entry name" value="DIGUANYLATE CYCLASE DGCM-RELATED"/>
    <property type="match status" value="1"/>
</dbReference>
<reference evidence="7 8" key="1">
    <citation type="submission" date="2016-09" db="EMBL/GenBank/DDBJ databases">
        <title>Alteromonas lipolytica, a new species isolated from sea water.</title>
        <authorList>
            <person name="Wu Y.-H."/>
            <person name="Cheng H."/>
            <person name="Xu X.-W."/>
        </authorList>
    </citation>
    <scope>NUCLEOTIDE SEQUENCE [LARGE SCALE GENOMIC DNA]</scope>
    <source>
        <strain evidence="7 8">JW12</strain>
    </source>
</reference>
<sequence>MFRTTFFLIFLFFSVNPISNVYAAEDESALYQYANLFKYRNDASTRFIEKTKQTDLLTANTAVARVFRFIYSHAQSDLAEYSLFPHISEPTDADWNTFKELDELYYANAKALILGFIKRDLDKLIRLKKEMIVAGNKAAIAQVSSVLSIVYLDYEQDSLNALAELLYALPEIQPNMNKAVYGFFYDKELVLFHIYWILYDLGAYESSYQYGKAYFALSKETSPELISSADYFLMVMLASQLGLFEEAFAYSDEFLTKAEQGQPSDQLYAILAKVVVLARRNAPGDIEQALKLLSLSKPDIQREDWNAIDEARALAVNAMEAGLQRNVSKAYQLISDLKLLANDPAEPFHSVDTKNLTELERFIAEYNLDSELAAITSLKLVQHEHGKLLNALNNRLDSLGREMQADIELVNVEKMKAQNITQRQAIETANLKTIILLLVITLVATLAAWLFVQRRRTHHLAYTDPLTSAPNRRFMFNLLAKAFAKPRTGNCIALIDIDHFKRVNDTYGHQTGDEVLVACSRVIRSRLRSTDQYCRYGGEEFLLLLKEISVPKAKDIMDDIRLSLSGINKWQSTSANFSVSFSCGLVELSQYNDIDDAIAHCDKLLYTAKNKGRGRTITTSLENDIVVNPLQTV</sequence>
<protein>
    <recommendedName>
        <fullName evidence="2">diguanylate cyclase</fullName>
        <ecNumber evidence="2">2.7.7.65</ecNumber>
    </recommendedName>
</protein>
<evidence type="ECO:0000256" key="1">
    <source>
        <dbReference type="ARBA" id="ARBA00001946"/>
    </source>
</evidence>
<dbReference type="PROSITE" id="PS50887">
    <property type="entry name" value="GGDEF"/>
    <property type="match status" value="1"/>
</dbReference>
<keyword evidence="4" id="KW-1133">Transmembrane helix</keyword>
<dbReference type="InterPro" id="IPR043128">
    <property type="entry name" value="Rev_trsase/Diguanyl_cyclase"/>
</dbReference>
<dbReference type="GO" id="GO:1902201">
    <property type="term" value="P:negative regulation of bacterial-type flagellum-dependent cell motility"/>
    <property type="evidence" value="ECO:0007669"/>
    <property type="project" value="TreeGrafter"/>
</dbReference>
<dbReference type="Pfam" id="PF00990">
    <property type="entry name" value="GGDEF"/>
    <property type="match status" value="1"/>
</dbReference>
<evidence type="ECO:0000259" key="6">
    <source>
        <dbReference type="PROSITE" id="PS50887"/>
    </source>
</evidence>
<dbReference type="RefSeq" id="WP_070176157.1">
    <property type="nucleotide sequence ID" value="NZ_BMJR01000001.1"/>
</dbReference>
<evidence type="ECO:0000313" key="8">
    <source>
        <dbReference type="Proteomes" id="UP000176037"/>
    </source>
</evidence>
<dbReference type="STRING" id="1856405.BFC17_17010"/>
<dbReference type="PANTHER" id="PTHR45138">
    <property type="entry name" value="REGULATORY COMPONENTS OF SENSORY TRANSDUCTION SYSTEM"/>
    <property type="match status" value="1"/>
</dbReference>
<comment type="caution">
    <text evidence="7">The sequence shown here is derived from an EMBL/GenBank/DDBJ whole genome shotgun (WGS) entry which is preliminary data.</text>
</comment>
<keyword evidence="4" id="KW-0472">Membrane</keyword>
<dbReference type="SUPFAM" id="SSF55073">
    <property type="entry name" value="Nucleotide cyclase"/>
    <property type="match status" value="1"/>
</dbReference>
<evidence type="ECO:0000313" key="7">
    <source>
        <dbReference type="EMBL" id="OFI35239.1"/>
    </source>
</evidence>
<evidence type="ECO:0000256" key="2">
    <source>
        <dbReference type="ARBA" id="ARBA00012528"/>
    </source>
</evidence>
<feature type="transmembrane region" description="Helical" evidence="4">
    <location>
        <begin position="433"/>
        <end position="452"/>
    </location>
</feature>
<comment type="cofactor">
    <cofactor evidence="1">
        <name>Mg(2+)</name>
        <dbReference type="ChEBI" id="CHEBI:18420"/>
    </cofactor>
</comment>
<dbReference type="CDD" id="cd01949">
    <property type="entry name" value="GGDEF"/>
    <property type="match status" value="1"/>
</dbReference>
<feature type="domain" description="GGDEF" evidence="6">
    <location>
        <begin position="488"/>
        <end position="621"/>
    </location>
</feature>
<dbReference type="InterPro" id="IPR000160">
    <property type="entry name" value="GGDEF_dom"/>
</dbReference>
<proteinExistence type="predicted"/>
<dbReference type="Proteomes" id="UP000176037">
    <property type="component" value="Unassembled WGS sequence"/>
</dbReference>
<dbReference type="NCBIfam" id="TIGR00254">
    <property type="entry name" value="GGDEF"/>
    <property type="match status" value="1"/>
</dbReference>
<gene>
    <name evidence="7" type="ORF">BFC17_17010</name>
</gene>
<feature type="chain" id="PRO_5009214191" description="diguanylate cyclase" evidence="5">
    <location>
        <begin position="24"/>
        <end position="633"/>
    </location>
</feature>
<keyword evidence="8" id="KW-1185">Reference proteome</keyword>
<dbReference type="InterPro" id="IPR029787">
    <property type="entry name" value="Nucleotide_cyclase"/>
</dbReference>
<evidence type="ECO:0000256" key="3">
    <source>
        <dbReference type="ARBA" id="ARBA00034247"/>
    </source>
</evidence>
<dbReference type="Gene3D" id="3.30.70.270">
    <property type="match status" value="1"/>
</dbReference>